<gene>
    <name evidence="2" type="ORF">C8A00DRAFT_33808</name>
</gene>
<dbReference type="AlphaFoldDB" id="A0AAN6VLF5"/>
<dbReference type="EMBL" id="MU856940">
    <property type="protein sequence ID" value="KAK4153445.1"/>
    <property type="molecule type" value="Genomic_DNA"/>
</dbReference>
<feature type="compositionally biased region" description="Low complexity" evidence="1">
    <location>
        <begin position="347"/>
        <end position="367"/>
    </location>
</feature>
<feature type="region of interest" description="Disordered" evidence="1">
    <location>
        <begin position="345"/>
        <end position="367"/>
    </location>
</feature>
<protein>
    <submittedName>
        <fullName evidence="2">Uncharacterized protein</fullName>
    </submittedName>
</protein>
<accession>A0AAN6VLF5</accession>
<feature type="compositionally biased region" description="Low complexity" evidence="1">
    <location>
        <begin position="76"/>
        <end position="89"/>
    </location>
</feature>
<feature type="compositionally biased region" description="Acidic residues" evidence="1">
    <location>
        <begin position="105"/>
        <end position="120"/>
    </location>
</feature>
<comment type="caution">
    <text evidence="2">The sequence shown here is derived from an EMBL/GenBank/DDBJ whole genome shotgun (WGS) entry which is preliminary data.</text>
</comment>
<proteinExistence type="predicted"/>
<evidence type="ECO:0000313" key="3">
    <source>
        <dbReference type="Proteomes" id="UP001302745"/>
    </source>
</evidence>
<feature type="region of interest" description="Disordered" evidence="1">
    <location>
        <begin position="76"/>
        <end position="133"/>
    </location>
</feature>
<evidence type="ECO:0000313" key="2">
    <source>
        <dbReference type="EMBL" id="KAK4153445.1"/>
    </source>
</evidence>
<dbReference type="Proteomes" id="UP001302745">
    <property type="component" value="Unassembled WGS sequence"/>
</dbReference>
<evidence type="ECO:0000256" key="1">
    <source>
        <dbReference type="SAM" id="MobiDB-lite"/>
    </source>
</evidence>
<sequence length="439" mass="48129">MGARIVDLGAAHETLSNDEQSVEYQLLEWKIQGNAIPMGNLLEADTQSELDNLSTIAHRDVDSDANEFASSAAASECAAADSSSESGSDLSDKEDNNGHAQTIPDADEAEVISDEDENDDGTPTAHIPNVDNADIYNPDVNPAAPYWVKLPAFSPATVPPVDETDGANDRAHKEGISMYNPPLPAFDTDPFLPFAPWRVNQLPPFQPESTNRVLPVPRCYLAAVGNLYPDSTFLVSRHPASANFTTRIKGSALAQSVALHHPTLVDPASLIANNHHSKTKKNNNNKTKEDDLYILVLYQRDWPVGTVAFFPNTADAKAFLAVLVNSFGRLPQTQEVFYHVPCDVADNKSNSNNKNNKNNKNNNRNSNAIMGGGMWVCRAYEGRRGPQDERLVREWVEQVSPRGLVEQDLVGREVLVRMGEAYVEPEKWPKKNLKGGGGY</sequence>
<keyword evidence="3" id="KW-1185">Reference proteome</keyword>
<reference evidence="2" key="2">
    <citation type="submission" date="2023-05" db="EMBL/GenBank/DDBJ databases">
        <authorList>
            <consortium name="Lawrence Berkeley National Laboratory"/>
            <person name="Steindorff A."/>
            <person name="Hensen N."/>
            <person name="Bonometti L."/>
            <person name="Westerberg I."/>
            <person name="Brannstrom I.O."/>
            <person name="Guillou S."/>
            <person name="Cros-Aarteil S."/>
            <person name="Calhoun S."/>
            <person name="Haridas S."/>
            <person name="Kuo A."/>
            <person name="Mondo S."/>
            <person name="Pangilinan J."/>
            <person name="Riley R."/>
            <person name="Labutti K."/>
            <person name="Andreopoulos B."/>
            <person name="Lipzen A."/>
            <person name="Chen C."/>
            <person name="Yanf M."/>
            <person name="Daum C."/>
            <person name="Ng V."/>
            <person name="Clum A."/>
            <person name="Ohm R."/>
            <person name="Martin F."/>
            <person name="Silar P."/>
            <person name="Natvig D."/>
            <person name="Lalanne C."/>
            <person name="Gautier V."/>
            <person name="Ament-Velasquez S.L."/>
            <person name="Kruys A."/>
            <person name="Hutchinson M.I."/>
            <person name="Powell A.J."/>
            <person name="Barry K."/>
            <person name="Miller A.N."/>
            <person name="Grigoriev I.V."/>
            <person name="Debuchy R."/>
            <person name="Gladieux P."/>
            <person name="Thoren M.H."/>
            <person name="Johannesson H."/>
        </authorList>
    </citation>
    <scope>NUCLEOTIDE SEQUENCE</scope>
    <source>
        <strain evidence="2">CBS 538.74</strain>
    </source>
</reference>
<name>A0AAN6VLF5_9PEZI</name>
<organism evidence="2 3">
    <name type="scientific">Chaetomidium leptoderma</name>
    <dbReference type="NCBI Taxonomy" id="669021"/>
    <lineage>
        <taxon>Eukaryota</taxon>
        <taxon>Fungi</taxon>
        <taxon>Dikarya</taxon>
        <taxon>Ascomycota</taxon>
        <taxon>Pezizomycotina</taxon>
        <taxon>Sordariomycetes</taxon>
        <taxon>Sordariomycetidae</taxon>
        <taxon>Sordariales</taxon>
        <taxon>Chaetomiaceae</taxon>
        <taxon>Chaetomidium</taxon>
    </lineage>
</organism>
<reference evidence="2" key="1">
    <citation type="journal article" date="2023" name="Mol. Phylogenet. Evol.">
        <title>Genome-scale phylogeny and comparative genomics of the fungal order Sordariales.</title>
        <authorList>
            <person name="Hensen N."/>
            <person name="Bonometti L."/>
            <person name="Westerberg I."/>
            <person name="Brannstrom I.O."/>
            <person name="Guillou S."/>
            <person name="Cros-Aarteil S."/>
            <person name="Calhoun S."/>
            <person name="Haridas S."/>
            <person name="Kuo A."/>
            <person name="Mondo S."/>
            <person name="Pangilinan J."/>
            <person name="Riley R."/>
            <person name="LaButti K."/>
            <person name="Andreopoulos B."/>
            <person name="Lipzen A."/>
            <person name="Chen C."/>
            <person name="Yan M."/>
            <person name="Daum C."/>
            <person name="Ng V."/>
            <person name="Clum A."/>
            <person name="Steindorff A."/>
            <person name="Ohm R.A."/>
            <person name="Martin F."/>
            <person name="Silar P."/>
            <person name="Natvig D.O."/>
            <person name="Lalanne C."/>
            <person name="Gautier V."/>
            <person name="Ament-Velasquez S.L."/>
            <person name="Kruys A."/>
            <person name="Hutchinson M.I."/>
            <person name="Powell A.J."/>
            <person name="Barry K."/>
            <person name="Miller A.N."/>
            <person name="Grigoriev I.V."/>
            <person name="Debuchy R."/>
            <person name="Gladieux P."/>
            <person name="Hiltunen Thoren M."/>
            <person name="Johannesson H."/>
        </authorList>
    </citation>
    <scope>NUCLEOTIDE SEQUENCE</scope>
    <source>
        <strain evidence="2">CBS 538.74</strain>
    </source>
</reference>